<dbReference type="PANTHER" id="PTHR47128">
    <property type="match status" value="1"/>
</dbReference>
<organism evidence="4 5">
    <name type="scientific">Pseudonocardia charpentierae</name>
    <dbReference type="NCBI Taxonomy" id="3075545"/>
    <lineage>
        <taxon>Bacteria</taxon>
        <taxon>Bacillati</taxon>
        <taxon>Actinomycetota</taxon>
        <taxon>Actinomycetes</taxon>
        <taxon>Pseudonocardiales</taxon>
        <taxon>Pseudonocardiaceae</taxon>
        <taxon>Pseudonocardia</taxon>
    </lineage>
</organism>
<name>A0ABU2N223_9PSEU</name>
<dbReference type="Pfam" id="PF13460">
    <property type="entry name" value="NAD_binding_10"/>
    <property type="match status" value="1"/>
</dbReference>
<dbReference type="EMBL" id="JAVREJ010000001">
    <property type="protein sequence ID" value="MDT0347960.1"/>
    <property type="molecule type" value="Genomic_DNA"/>
</dbReference>
<evidence type="ECO:0000313" key="5">
    <source>
        <dbReference type="Proteomes" id="UP001183202"/>
    </source>
</evidence>
<sequence length="251" mass="25990">MRIVVIGGTGLIGRRLVELLRDAGHDVAPAAPSTGVDTLTGAGLPEALAGADVVVDVSNSPSFADEPVMAFFTTSTGNLLAAEAAAGVRHHVALSVVGADRMPESGYMRAKIAQERLIEQSGLPYTILRATQFFEFLAAMADAATHGDTVGAAATALQPVAAADVSAALADMAVASPRNGREEVAGPVRRPMADFLTRLLAEQGDFRQVVTDPDAGYFGARVDESTLVPAGEARIAGTDLDTWLGRHATAR</sequence>
<dbReference type="Proteomes" id="UP001183202">
    <property type="component" value="Unassembled WGS sequence"/>
</dbReference>
<evidence type="ECO:0000313" key="4">
    <source>
        <dbReference type="EMBL" id="MDT0347960.1"/>
    </source>
</evidence>
<dbReference type="RefSeq" id="WP_311553860.1">
    <property type="nucleotide sequence ID" value="NZ_JAVREJ010000001.1"/>
</dbReference>
<proteinExistence type="predicted"/>
<gene>
    <name evidence="4" type="ORF">RM445_00285</name>
</gene>
<comment type="caution">
    <text evidence="4">The sequence shown here is derived from an EMBL/GenBank/DDBJ whole genome shotgun (WGS) entry which is preliminary data.</text>
</comment>
<dbReference type="PANTHER" id="PTHR47128:SF2">
    <property type="entry name" value="PROTEIN HIGH CHLOROPHYLL FLUORESCENCE PHENOTYPE 244, CHLOROPLASTIC"/>
    <property type="match status" value="1"/>
</dbReference>
<evidence type="ECO:0000256" key="2">
    <source>
        <dbReference type="ARBA" id="ARBA00023276"/>
    </source>
</evidence>
<evidence type="ECO:0000256" key="1">
    <source>
        <dbReference type="ARBA" id="ARBA00022531"/>
    </source>
</evidence>
<protein>
    <submittedName>
        <fullName evidence="4">NAD(P)H-binding protein</fullName>
    </submittedName>
</protein>
<keyword evidence="1" id="KW-0602">Photosynthesis</keyword>
<dbReference type="InterPro" id="IPR044256">
    <property type="entry name" value="HCF244-like"/>
</dbReference>
<reference evidence="5" key="1">
    <citation type="submission" date="2023-07" db="EMBL/GenBank/DDBJ databases">
        <title>30 novel species of actinomycetes from the DSMZ collection.</title>
        <authorList>
            <person name="Nouioui I."/>
        </authorList>
    </citation>
    <scope>NUCLEOTIDE SEQUENCE [LARGE SCALE GENOMIC DNA]</scope>
    <source>
        <strain evidence="5">DSM 45834</strain>
    </source>
</reference>
<dbReference type="SUPFAM" id="SSF51735">
    <property type="entry name" value="NAD(P)-binding Rossmann-fold domains"/>
    <property type="match status" value="1"/>
</dbReference>
<dbReference type="InterPro" id="IPR036291">
    <property type="entry name" value="NAD(P)-bd_dom_sf"/>
</dbReference>
<accession>A0ABU2N223</accession>
<dbReference type="InterPro" id="IPR016040">
    <property type="entry name" value="NAD(P)-bd_dom"/>
</dbReference>
<feature type="domain" description="NAD(P)-binding" evidence="3">
    <location>
        <begin position="7"/>
        <end position="163"/>
    </location>
</feature>
<keyword evidence="2" id="KW-0604">Photosystem II</keyword>
<keyword evidence="5" id="KW-1185">Reference proteome</keyword>
<evidence type="ECO:0000259" key="3">
    <source>
        <dbReference type="Pfam" id="PF13460"/>
    </source>
</evidence>
<dbReference type="Gene3D" id="3.40.50.720">
    <property type="entry name" value="NAD(P)-binding Rossmann-like Domain"/>
    <property type="match status" value="1"/>
</dbReference>